<dbReference type="PANTHER" id="PTHR47934:SF6">
    <property type="entry name" value="MITOCHONDRIAL GROUP I INTRON SPLICING FACTOR CCM1-RELATED"/>
    <property type="match status" value="1"/>
</dbReference>
<dbReference type="InterPro" id="IPR011990">
    <property type="entry name" value="TPR-like_helical_dom_sf"/>
</dbReference>
<dbReference type="GO" id="GO:0006396">
    <property type="term" value="P:RNA processing"/>
    <property type="evidence" value="ECO:0007669"/>
    <property type="project" value="TreeGrafter"/>
</dbReference>
<organism evidence="2 3">
    <name type="scientific">Immersiella caudata</name>
    <dbReference type="NCBI Taxonomy" id="314043"/>
    <lineage>
        <taxon>Eukaryota</taxon>
        <taxon>Fungi</taxon>
        <taxon>Dikarya</taxon>
        <taxon>Ascomycota</taxon>
        <taxon>Pezizomycotina</taxon>
        <taxon>Sordariomycetes</taxon>
        <taxon>Sordariomycetidae</taxon>
        <taxon>Sordariales</taxon>
        <taxon>Lasiosphaeriaceae</taxon>
        <taxon>Immersiella</taxon>
    </lineage>
</organism>
<feature type="region of interest" description="Disordered" evidence="1">
    <location>
        <begin position="1094"/>
        <end position="1131"/>
    </location>
</feature>
<protein>
    <submittedName>
        <fullName evidence="2">Uncharacterized protein</fullName>
    </submittedName>
</protein>
<evidence type="ECO:0000313" key="2">
    <source>
        <dbReference type="EMBL" id="KAK0620274.1"/>
    </source>
</evidence>
<proteinExistence type="predicted"/>
<reference evidence="2" key="1">
    <citation type="submission" date="2023-06" db="EMBL/GenBank/DDBJ databases">
        <title>Genome-scale phylogeny and comparative genomics of the fungal order Sordariales.</title>
        <authorList>
            <consortium name="Lawrence Berkeley National Laboratory"/>
            <person name="Hensen N."/>
            <person name="Bonometti L."/>
            <person name="Westerberg I."/>
            <person name="Brannstrom I.O."/>
            <person name="Guillou S."/>
            <person name="Cros-Aarteil S."/>
            <person name="Calhoun S."/>
            <person name="Haridas S."/>
            <person name="Kuo A."/>
            <person name="Mondo S."/>
            <person name="Pangilinan J."/>
            <person name="Riley R."/>
            <person name="Labutti K."/>
            <person name="Andreopoulos B."/>
            <person name="Lipzen A."/>
            <person name="Chen C."/>
            <person name="Yanf M."/>
            <person name="Daum C."/>
            <person name="Ng V."/>
            <person name="Clum A."/>
            <person name="Steindorff A."/>
            <person name="Ohm R."/>
            <person name="Martin F."/>
            <person name="Silar P."/>
            <person name="Natvig D."/>
            <person name="Lalanne C."/>
            <person name="Gautier V."/>
            <person name="Ament-Velasquez S.L."/>
            <person name="Kruys A."/>
            <person name="Hutchinson M.I."/>
            <person name="Powell A.J."/>
            <person name="Barry K."/>
            <person name="Miller A.N."/>
            <person name="Grigoriev I.V."/>
            <person name="Debuchy R."/>
            <person name="Gladieux P."/>
            <person name="Thoren M.H."/>
            <person name="Johannesson H."/>
        </authorList>
    </citation>
    <scope>NUCLEOTIDE SEQUENCE</scope>
    <source>
        <strain evidence="2">CBS 606.72</strain>
    </source>
</reference>
<dbReference type="AlphaFoldDB" id="A0AA39WRJ6"/>
<dbReference type="EMBL" id="JAULSU010000004">
    <property type="protein sequence ID" value="KAK0620274.1"/>
    <property type="molecule type" value="Genomic_DNA"/>
</dbReference>
<dbReference type="Pfam" id="PF01535">
    <property type="entry name" value="PPR"/>
    <property type="match status" value="1"/>
</dbReference>
<feature type="compositionally biased region" description="Acidic residues" evidence="1">
    <location>
        <begin position="1113"/>
        <end position="1124"/>
    </location>
</feature>
<feature type="region of interest" description="Disordered" evidence="1">
    <location>
        <begin position="109"/>
        <end position="154"/>
    </location>
</feature>
<dbReference type="InterPro" id="IPR051114">
    <property type="entry name" value="Mito_RNA_Proc_CCM1"/>
</dbReference>
<dbReference type="Gene3D" id="1.25.40.10">
    <property type="entry name" value="Tetratricopeptide repeat domain"/>
    <property type="match status" value="2"/>
</dbReference>
<dbReference type="InterPro" id="IPR002885">
    <property type="entry name" value="PPR_rpt"/>
</dbReference>
<feature type="compositionally biased region" description="Low complexity" evidence="1">
    <location>
        <begin position="1094"/>
        <end position="1112"/>
    </location>
</feature>
<sequence>MLERTAISIETCSLQKVLPAARPPLTSRRRLHTNFWNHGASSVELLDACRALMLPSTEGESPPTRQPRSTRRPDTMTASTFLLDFLYPGGAAALLQRLRPNFLQRLEPNQLPSGRISARPFTSSASDHPSTPSVPVEEPPKPDAPRESLTEENSPFGGVWSVLDGLQASGPLGQASALDERTDFQLLRDLLRSHGQSYDMLWEEYMNLKPSDRSLFRKDVAIRLASSDRPIDAKRVSMLFSHLDPEEWTPELVNAAIRAKLVLHDTHSALEIYEAALSRRRIGLGIDALLSYALKAETSDLMARLLPLHSTAVDVCGVMEYKELSALPGFGKRIGGFRSYLKKQKSGEEAEQLLQQLSRLLGCLARTSLTAFQPAEANYILFYSQDATAYRSYINFCVRERQFEQAGMLYRRYRELPEVYVPLDVLRPMLDVFKNDIPRIEMVMRDYVRFHNGLDMGAIKKIIPMYARRGDVESTAYLAREWAQLSPRNVRIDPVPLVAHQMHAHAVRGEPEKARRLLEETTSKMGKPPGLILWNILINAYTKAYDYEGALRTLMELCAVGTPDHVSFGTVMNFASFRGDLESTIELYTMATEKDITPDLSMIDAVLEAYCQNDRLPQAEGLCTKMTRTRPVDGDYVILWNTLLRHLADRRDLNGINRALEVMKDFGVHYNNDTYSHLLTGLVNCRQSHHALHFLRTSVEHNIFRPSYDHYMLLMAAFVQSREPRVVLAINERLKKLDVPGSPRQVTAVVRALEVWSKMPASRKNGKDGREYIARALQEFWEFVKMDAPTTTKDFESTTGVYARMMYILTQFRDFSSVQQLLELYQRQFPDNSSPETIPFILLHNLMLADFHEKRYENVKSTWEIVLDRTMREARAPEEAFPAEREQVLPHYRFWLSKPLQTMQRLYLNDCDADGLIALVARVREAGFELDRSNWNYHVQALATLHKWRVAFHVFEHHLMPHWTGWATARIADSGRKNLLPLETRRLGTNSRKPRPLSETFFLLSREFKAMERRAVFSKDASRELTDIVEECPNVVRAITGFERTGSELEQEITEGPPIETGTGKIRNIVAEDYFENVLLTRLGIKLEDDDIEAASSASDSSAPQADASVPPDADDQQWEDVPEPEVKAVKKRGVSKGRSLLWLEKINRL</sequence>
<dbReference type="SUPFAM" id="SSF48452">
    <property type="entry name" value="TPR-like"/>
    <property type="match status" value="1"/>
</dbReference>
<dbReference type="Proteomes" id="UP001175000">
    <property type="component" value="Unassembled WGS sequence"/>
</dbReference>
<name>A0AA39WRJ6_9PEZI</name>
<evidence type="ECO:0000313" key="3">
    <source>
        <dbReference type="Proteomes" id="UP001175000"/>
    </source>
</evidence>
<dbReference type="PANTHER" id="PTHR47934">
    <property type="entry name" value="PENTATRICOPEPTIDE REPEAT-CONTAINING PROTEIN PET309, MITOCHONDRIAL"/>
    <property type="match status" value="1"/>
</dbReference>
<dbReference type="Pfam" id="PF13812">
    <property type="entry name" value="PPR_3"/>
    <property type="match status" value="1"/>
</dbReference>
<evidence type="ECO:0000256" key="1">
    <source>
        <dbReference type="SAM" id="MobiDB-lite"/>
    </source>
</evidence>
<feature type="compositionally biased region" description="Basic and acidic residues" evidence="1">
    <location>
        <begin position="138"/>
        <end position="149"/>
    </location>
</feature>
<comment type="caution">
    <text evidence="2">The sequence shown here is derived from an EMBL/GenBank/DDBJ whole genome shotgun (WGS) entry which is preliminary data.</text>
</comment>
<keyword evidence="3" id="KW-1185">Reference proteome</keyword>
<dbReference type="GO" id="GO:0007005">
    <property type="term" value="P:mitochondrion organization"/>
    <property type="evidence" value="ECO:0007669"/>
    <property type="project" value="TreeGrafter"/>
</dbReference>
<accession>A0AA39WRJ6</accession>
<dbReference type="GO" id="GO:0003729">
    <property type="term" value="F:mRNA binding"/>
    <property type="evidence" value="ECO:0007669"/>
    <property type="project" value="TreeGrafter"/>
</dbReference>
<gene>
    <name evidence="2" type="ORF">B0T14DRAFT_520971</name>
</gene>
<dbReference type="GO" id="GO:0005739">
    <property type="term" value="C:mitochondrion"/>
    <property type="evidence" value="ECO:0007669"/>
    <property type="project" value="TreeGrafter"/>
</dbReference>
<feature type="region of interest" description="Disordered" evidence="1">
    <location>
        <begin position="55"/>
        <end position="74"/>
    </location>
</feature>